<evidence type="ECO:0000259" key="3">
    <source>
        <dbReference type="PROSITE" id="PS50157"/>
    </source>
</evidence>
<gene>
    <name evidence="4" type="ORF">D9613_009064</name>
</gene>
<evidence type="ECO:0000256" key="1">
    <source>
        <dbReference type="PROSITE-ProRule" id="PRU00042"/>
    </source>
</evidence>
<feature type="region of interest" description="Disordered" evidence="2">
    <location>
        <begin position="94"/>
        <end position="174"/>
    </location>
</feature>
<keyword evidence="5" id="KW-1185">Reference proteome</keyword>
<feature type="compositionally biased region" description="Low complexity" evidence="2">
    <location>
        <begin position="102"/>
        <end position="124"/>
    </location>
</feature>
<keyword evidence="1" id="KW-0862">Zinc</keyword>
<dbReference type="EMBL" id="JAACJL010000002">
    <property type="protein sequence ID" value="KAF4621980.1"/>
    <property type="molecule type" value="Genomic_DNA"/>
</dbReference>
<sequence length="386" mass="42384">MDSCQMYLNNVSHPHVLPGTYFGPLLLLGPAPDHVQGDDHYISPYPTVSDHTFGYEFVSEQPEEGFNMLGWATDMINQGILPGPSYAVDYPFSPSSPLSEGPAPATATQPLPLLSPTSSGAPASDGSISSYPESTRNFPFSPTTPLREISLTIDQPSSPVPSPPPPPEPAQPQLPVDEALVPKVEEVPSLPLQLTQPEPIKLIIRCEIGECGKIFSRREDLRKHFQANKYLGGHGFHTGKQGRTYVNCPWGSCSKVLCQSSLWDHVVTHLQTSLLCLTCGGYEYSNSRHDSFIKHVRLVHGGVSATPAFMEIDNATLRAMRQKVDQERRERAGVWSGARVMAKVKAEVNGVTNYREALLKKRNNRALRLADPVVKQEQDGEPILLS</sequence>
<evidence type="ECO:0000313" key="5">
    <source>
        <dbReference type="Proteomes" id="UP000521872"/>
    </source>
</evidence>
<feature type="compositionally biased region" description="Pro residues" evidence="2">
    <location>
        <begin position="158"/>
        <end position="172"/>
    </location>
</feature>
<dbReference type="InterPro" id="IPR013087">
    <property type="entry name" value="Znf_C2H2_type"/>
</dbReference>
<keyword evidence="1" id="KW-0479">Metal-binding</keyword>
<evidence type="ECO:0000313" key="4">
    <source>
        <dbReference type="EMBL" id="KAF4621980.1"/>
    </source>
</evidence>
<dbReference type="PROSITE" id="PS50157">
    <property type="entry name" value="ZINC_FINGER_C2H2_2"/>
    <property type="match status" value="1"/>
</dbReference>
<protein>
    <recommendedName>
        <fullName evidence="3">C2H2-type domain-containing protein</fullName>
    </recommendedName>
</protein>
<keyword evidence="1" id="KW-0863">Zinc-finger</keyword>
<proteinExistence type="predicted"/>
<comment type="caution">
    <text evidence="4">The sequence shown here is derived from an EMBL/GenBank/DDBJ whole genome shotgun (WGS) entry which is preliminary data.</text>
</comment>
<organism evidence="4 5">
    <name type="scientific">Agrocybe pediades</name>
    <dbReference type="NCBI Taxonomy" id="84607"/>
    <lineage>
        <taxon>Eukaryota</taxon>
        <taxon>Fungi</taxon>
        <taxon>Dikarya</taxon>
        <taxon>Basidiomycota</taxon>
        <taxon>Agaricomycotina</taxon>
        <taxon>Agaricomycetes</taxon>
        <taxon>Agaricomycetidae</taxon>
        <taxon>Agaricales</taxon>
        <taxon>Agaricineae</taxon>
        <taxon>Strophariaceae</taxon>
        <taxon>Agrocybe</taxon>
    </lineage>
</organism>
<name>A0A8H4R237_9AGAR</name>
<dbReference type="SMART" id="SM00355">
    <property type="entry name" value="ZnF_C2H2"/>
    <property type="match status" value="3"/>
</dbReference>
<reference evidence="4 5" key="1">
    <citation type="submission" date="2019-12" db="EMBL/GenBank/DDBJ databases">
        <authorList>
            <person name="Floudas D."/>
            <person name="Bentzer J."/>
            <person name="Ahren D."/>
            <person name="Johansson T."/>
            <person name="Persson P."/>
            <person name="Tunlid A."/>
        </authorList>
    </citation>
    <scope>NUCLEOTIDE SEQUENCE [LARGE SCALE GENOMIC DNA]</scope>
    <source>
        <strain evidence="4 5">CBS 102.39</strain>
    </source>
</reference>
<accession>A0A8H4R237</accession>
<evidence type="ECO:0000256" key="2">
    <source>
        <dbReference type="SAM" id="MobiDB-lite"/>
    </source>
</evidence>
<dbReference type="GO" id="GO:0008270">
    <property type="term" value="F:zinc ion binding"/>
    <property type="evidence" value="ECO:0007669"/>
    <property type="project" value="UniProtKB-KW"/>
</dbReference>
<dbReference type="Proteomes" id="UP000521872">
    <property type="component" value="Unassembled WGS sequence"/>
</dbReference>
<dbReference type="AlphaFoldDB" id="A0A8H4R237"/>
<feature type="compositionally biased region" description="Polar residues" evidence="2">
    <location>
        <begin position="126"/>
        <end position="144"/>
    </location>
</feature>
<feature type="domain" description="C2H2-type" evidence="3">
    <location>
        <begin position="204"/>
        <end position="242"/>
    </location>
</feature>